<feature type="region of interest" description="Disordered" evidence="1">
    <location>
        <begin position="148"/>
        <end position="205"/>
    </location>
</feature>
<feature type="region of interest" description="Disordered" evidence="1">
    <location>
        <begin position="26"/>
        <end position="132"/>
    </location>
</feature>
<sequence length="386" mass="43322">DAPEDAGPPARAACGARRLFYQRLRARGLVRPDTRCPGQAGGRGGAARGGAARGGGRGATVDDGDGRPDLAPRQPPGGRDDGGPACRLPRAAGTRPERAPPRAGPRARRGGQRGAGRLDERPRRGGRGAVRATHHVLLPRLFQLRGAGRLRARRRGRLPGRRGTPPLSRGLRPGDARHRPGLPGAPALGRGRGGRREAGVRPPDAGALRARRHLFLRLARGGRDVGLERCLPGQRPQDRPRLRRRGLRGLLPRDGPRPPLWRRPDREVRPNPPGPPLRRRSRPRARLRLGRRRPRLRPRRLRLRRRGLLSGLPPRPERRRPDGGRRHRSGARRRLDRRLHGLPRRPAHHRLSRRARRARRRPLPRRWPEHRGLSSRRHRQERQGEV</sequence>
<proteinExistence type="predicted"/>
<evidence type="ECO:0000313" key="2">
    <source>
        <dbReference type="EMBL" id="CAA9434358.1"/>
    </source>
</evidence>
<dbReference type="AlphaFoldDB" id="A0A6J4QD75"/>
<evidence type="ECO:0000256" key="1">
    <source>
        <dbReference type="SAM" id="MobiDB-lite"/>
    </source>
</evidence>
<feature type="non-terminal residue" evidence="2">
    <location>
        <position position="386"/>
    </location>
</feature>
<name>A0A6J4QD75_9ACTN</name>
<reference evidence="2" key="1">
    <citation type="submission" date="2020-02" db="EMBL/GenBank/DDBJ databases">
        <authorList>
            <person name="Meier V. D."/>
        </authorList>
    </citation>
    <scope>NUCLEOTIDE SEQUENCE</scope>
    <source>
        <strain evidence="2">AVDCRST_MAG55</strain>
    </source>
</reference>
<dbReference type="EMBL" id="CADCUZ010000144">
    <property type="protein sequence ID" value="CAA9434358.1"/>
    <property type="molecule type" value="Genomic_DNA"/>
</dbReference>
<feature type="compositionally biased region" description="Basic residues" evidence="1">
    <location>
        <begin position="325"/>
        <end position="364"/>
    </location>
</feature>
<feature type="non-terminal residue" evidence="2">
    <location>
        <position position="1"/>
    </location>
</feature>
<feature type="region of interest" description="Disordered" evidence="1">
    <location>
        <begin position="226"/>
        <end position="386"/>
    </location>
</feature>
<feature type="compositionally biased region" description="Basic residues" evidence="1">
    <location>
        <begin position="277"/>
        <end position="307"/>
    </location>
</feature>
<feature type="compositionally biased region" description="Low complexity" evidence="1">
    <location>
        <begin position="161"/>
        <end position="171"/>
    </location>
</feature>
<feature type="compositionally biased region" description="Basic and acidic residues" evidence="1">
    <location>
        <begin position="315"/>
        <end position="324"/>
    </location>
</feature>
<gene>
    <name evidence="2" type="ORF">AVDCRST_MAG55-2897</name>
</gene>
<organism evidence="2">
    <name type="scientific">uncultured Rubrobacteraceae bacterium</name>
    <dbReference type="NCBI Taxonomy" id="349277"/>
    <lineage>
        <taxon>Bacteria</taxon>
        <taxon>Bacillati</taxon>
        <taxon>Actinomycetota</taxon>
        <taxon>Rubrobacteria</taxon>
        <taxon>Rubrobacterales</taxon>
        <taxon>Rubrobacteraceae</taxon>
        <taxon>environmental samples</taxon>
    </lineage>
</organism>
<feature type="compositionally biased region" description="Basic residues" evidence="1">
    <location>
        <begin position="148"/>
        <end position="160"/>
    </location>
</feature>
<protein>
    <submittedName>
        <fullName evidence="2">Uncharacterized MFS-type transporter</fullName>
    </submittedName>
</protein>
<accession>A0A6J4QD75</accession>
<feature type="compositionally biased region" description="Gly residues" evidence="1">
    <location>
        <begin position="39"/>
        <end position="58"/>
    </location>
</feature>